<proteinExistence type="predicted"/>
<dbReference type="PROSITE" id="PS51318">
    <property type="entry name" value="TAT"/>
    <property type="match status" value="1"/>
</dbReference>
<accession>A0ABY6R0M4</accession>
<dbReference type="GeneID" id="95601323"/>
<dbReference type="EMBL" id="CP084204">
    <property type="protein sequence ID" value="UZX22467.1"/>
    <property type="molecule type" value="Genomic_DNA"/>
</dbReference>
<dbReference type="RefSeq" id="WP_267259018.1">
    <property type="nucleotide sequence ID" value="NZ_CP084204.1"/>
</dbReference>
<feature type="signal peptide" evidence="1">
    <location>
        <begin position="1"/>
        <end position="29"/>
    </location>
</feature>
<dbReference type="SUPFAM" id="SSF69318">
    <property type="entry name" value="Integrin alpha N-terminal domain"/>
    <property type="match status" value="1"/>
</dbReference>
<keyword evidence="3" id="KW-1185">Reference proteome</keyword>
<keyword evidence="1" id="KW-0732">Signal</keyword>
<name>A0ABY6R0M4_9ACTN</name>
<dbReference type="InterPro" id="IPR006311">
    <property type="entry name" value="TAT_signal"/>
</dbReference>
<evidence type="ECO:0000256" key="1">
    <source>
        <dbReference type="SAM" id="SignalP"/>
    </source>
</evidence>
<organism evidence="2 3">
    <name type="scientific">Streptomyces tanashiensis</name>
    <dbReference type="NCBI Taxonomy" id="67367"/>
    <lineage>
        <taxon>Bacteria</taxon>
        <taxon>Bacillati</taxon>
        <taxon>Actinomycetota</taxon>
        <taxon>Actinomycetes</taxon>
        <taxon>Kitasatosporales</taxon>
        <taxon>Streptomycetaceae</taxon>
        <taxon>Streptomyces</taxon>
    </lineage>
</organism>
<evidence type="ECO:0000313" key="3">
    <source>
        <dbReference type="Proteomes" id="UP001164506"/>
    </source>
</evidence>
<dbReference type="Proteomes" id="UP001164506">
    <property type="component" value="Chromosome"/>
</dbReference>
<evidence type="ECO:0000313" key="2">
    <source>
        <dbReference type="EMBL" id="UZX22467.1"/>
    </source>
</evidence>
<sequence>MRTGLSRRVSVSVGIVLAAAAVTPFVAPAATAAPRAAAPAAGTATAPIPVPFLATGGRLKGAGATGFVSQDADGTARWTRYADGVSTVIEASSLEFVTGSASDEVAVLGSTWHQNGTSSVTFRDMASGAAPFTVPVDNWTEDVRGVVGSTAVVDKAEGDAPVRLAGRAGDRNVTGPDGGLYENFYPSDSLKGTMLGWGVPASGGSVVAAVDIATGRVLEEYPIKPGGGVIGSPSFTPTHVAWTEQRDGKLLLVSVVRGTKDITSTPLDHGAEDGVEGFLVGDWYVSRAPSASTVTPLTARSLTDGTTLPLLDHTTGITRAPDGTVLALGTSADRGSGVYRIAPGDGGKATARLIASDGRPGGDLRPLTYTGSSIPATIALDGVAKVPLRWTFSTTSADLSVTLTHKRTGERFTRTLRPLAGPGAHPDGSLGLDWAGEFREGDGEGLRAAFNGEYTWEVTARPWNGLASVTATGGFTVVRTTKAHDYTDNGSPDLFARDKAGELHRIDTRWDDATGQLVPAYDWDFSSTADRGYGAYDRLESVGDIAGSETADTVGRDAWGDLWLHQGTRSNGGSSFVPRVRIGTGWWRYYEIAGGSDLTGDGRADTVAVEDGGDLYLYAGTGDASAPFAREKKIGFGWNIYNQVTAVGNIAGAPAGDLVARDKAGVLWLYLGKGDGTYAPRTRIGGGWGVYSDLVGIGDGNKDGRPDLFARGPQNTSYFYAGTGDWRAPFKPRASTRVGVYREGAYGTPYNKFA</sequence>
<dbReference type="InterPro" id="IPR028994">
    <property type="entry name" value="Integrin_alpha_N"/>
</dbReference>
<gene>
    <name evidence="2" type="ORF">LDH80_17765</name>
</gene>
<feature type="chain" id="PRO_5045897432" evidence="1">
    <location>
        <begin position="30"/>
        <end position="754"/>
    </location>
</feature>
<reference evidence="2" key="1">
    <citation type="submission" date="2021-09" db="EMBL/GenBank/DDBJ databases">
        <title>Complete genome sequence and metabolic characterization of Streptomyces tanashiensis DSM 731 the producer of antibacterial Kalafungin and diverse secondary metabolites.</title>
        <authorList>
            <person name="Abbasi M.N."/>
            <person name="Anwar M.N."/>
            <person name="Alam K."/>
            <person name="Shoaib M."/>
            <person name="Lin Z."/>
            <person name="Hayat M."/>
            <person name="Ali M.I."/>
            <person name="Malik H.M.T."/>
            <person name="Ahmed I."/>
            <person name="Li A."/>
            <person name="Hailong Wang H."/>
            <person name="Zhang Y."/>
        </authorList>
    </citation>
    <scope>NUCLEOTIDE SEQUENCE</scope>
    <source>
        <strain evidence="2">Kala</strain>
    </source>
</reference>
<protein>
    <submittedName>
        <fullName evidence="2">VCBS repeat-containing protein</fullName>
    </submittedName>
</protein>